<evidence type="ECO:0000256" key="6">
    <source>
        <dbReference type="ARBA" id="ARBA00022801"/>
    </source>
</evidence>
<dbReference type="OrthoDB" id="9801679at2"/>
<evidence type="ECO:0000256" key="7">
    <source>
        <dbReference type="ARBA" id="ARBA00023069"/>
    </source>
</evidence>
<dbReference type="Gene3D" id="2.60.40.4070">
    <property type="match status" value="1"/>
</dbReference>
<evidence type="ECO:0000259" key="11">
    <source>
        <dbReference type="Pfam" id="PF22544"/>
    </source>
</evidence>
<evidence type="ECO:0000259" key="10">
    <source>
        <dbReference type="Pfam" id="PF18962"/>
    </source>
</evidence>
<protein>
    <submittedName>
        <fullName evidence="13">Endonuclease I</fullName>
    </submittedName>
    <submittedName>
        <fullName evidence="12">Por secretion system C-terminal sorting domain-containing protein</fullName>
    </submittedName>
</protein>
<dbReference type="PaxDb" id="880073-Calab_2777"/>
<evidence type="ECO:0000313" key="13">
    <source>
        <dbReference type="EMBL" id="EHO42384.1"/>
    </source>
</evidence>
<sequence precursor="true">MKNKSLILFFLVFSFHLLFAQNDWQMITASDTVVNFGSVAAYEKHTRQVTLHNNSDKVVHILKAEFEEAVFSSDLNPLPMPPNSDLIFDIYFESDQNVNYTDFLHIEFDHGIHPLIIETSAQAYYSDSYYDATQNLWGAELKSALHNIIKGHTQKSYADLWTVLSDTDEDPNNPNNVILIYTGWSYPKSDHGGDPDQWNREHVWAKSHGDFDNDPPAGTDAHHIRPCDVSVNSKRGNLDFDNGGSLYTDPDGVTNCYYDSDSWEPRDEDKGDVARMMYYMVVRYEGEEGYDLELVDYTPSTTANDPVFGKKSTLYQWHWMDSVDNWERRRNDRIYNNWQHNRNPFIDHPEFADRLPSISGEPIPSDPEIVVSPLSVEMDTVEFNTTARYYLAIINTGVKDLTVSDIQSTNSQFTIDQTSMVLPPETYGYLEISFTSGETEGAYSTTIQITSNDPDEGYIEVPVSIQVAESISFVEPASVPYTMALLQNYPNPFNPVTTIRYALNKSGHVQLSVYDSAGRLNGRLVNQQQKAGQFSVLFDGRNLPSGVYFYQLKAAGFTQVKKMLLLK</sequence>
<dbReference type="InParanoid" id="H1XQW1"/>
<dbReference type="Pfam" id="PF22544">
    <property type="entry name" value="HYDIN_VesB_CFA65-like_Ig"/>
    <property type="match status" value="1"/>
</dbReference>
<dbReference type="GO" id="GO:0004519">
    <property type="term" value="F:endonuclease activity"/>
    <property type="evidence" value="ECO:0007669"/>
    <property type="project" value="UniProtKB-KW"/>
</dbReference>
<gene>
    <name evidence="12" type="ORF">Cabys_1624</name>
    <name evidence="13" type="ORF">Calab_2777</name>
</gene>
<evidence type="ECO:0000313" key="14">
    <source>
        <dbReference type="Proteomes" id="UP000004671"/>
    </source>
</evidence>
<dbReference type="PANTHER" id="PTHR33607">
    <property type="entry name" value="ENDONUCLEASE-1"/>
    <property type="match status" value="1"/>
</dbReference>
<feature type="signal peptide" evidence="9">
    <location>
        <begin position="1"/>
        <end position="20"/>
    </location>
</feature>
<keyword evidence="5" id="KW-0540">Nuclease</keyword>
<evidence type="ECO:0000256" key="8">
    <source>
        <dbReference type="ARBA" id="ARBA00023273"/>
    </source>
</evidence>
<evidence type="ECO:0000256" key="9">
    <source>
        <dbReference type="SAM" id="SignalP"/>
    </source>
</evidence>
<evidence type="ECO:0000256" key="1">
    <source>
        <dbReference type="ARBA" id="ARBA00004138"/>
    </source>
</evidence>
<name>H1XQW1_CALAY</name>
<dbReference type="Pfam" id="PF18962">
    <property type="entry name" value="Por_Secre_tail"/>
    <property type="match status" value="1"/>
</dbReference>
<reference evidence="12 15" key="2">
    <citation type="submission" date="2016-11" db="EMBL/GenBank/DDBJ databases">
        <title>Genomic analysis of Caldithrix abyssi and proposal of a novel bacterial phylum Caldithrichaeota.</title>
        <authorList>
            <person name="Kublanov I."/>
            <person name="Sigalova O."/>
            <person name="Gavrilov S."/>
            <person name="Lebedinsky A."/>
            <person name="Ivanova N."/>
            <person name="Daum C."/>
            <person name="Reddy T."/>
            <person name="Klenk H.P."/>
            <person name="Goker M."/>
            <person name="Reva O."/>
            <person name="Miroshnichenko M."/>
            <person name="Kyprides N."/>
            <person name="Woyke T."/>
            <person name="Gelfand M."/>
        </authorList>
    </citation>
    <scope>NUCLEOTIDE SEQUENCE [LARGE SCALE GENOMIC DNA]</scope>
    <source>
        <strain evidence="12 15">LF13</strain>
    </source>
</reference>
<dbReference type="InterPro" id="IPR013783">
    <property type="entry name" value="Ig-like_fold"/>
</dbReference>
<dbReference type="Proteomes" id="UP000004671">
    <property type="component" value="Chromosome"/>
</dbReference>
<keyword evidence="4" id="KW-0963">Cytoplasm</keyword>
<dbReference type="SUPFAM" id="SSF54060">
    <property type="entry name" value="His-Me finger endonucleases"/>
    <property type="match status" value="1"/>
</dbReference>
<evidence type="ECO:0000256" key="3">
    <source>
        <dbReference type="ARBA" id="ARBA00006429"/>
    </source>
</evidence>
<dbReference type="InterPro" id="IPR053879">
    <property type="entry name" value="HYDIN_VesB_CFA65-like_Ig"/>
</dbReference>
<dbReference type="AlphaFoldDB" id="H1XQW1"/>
<dbReference type="NCBIfam" id="TIGR04183">
    <property type="entry name" value="Por_Secre_tail"/>
    <property type="match status" value="1"/>
</dbReference>
<dbReference type="GO" id="GO:0016787">
    <property type="term" value="F:hydrolase activity"/>
    <property type="evidence" value="ECO:0007669"/>
    <property type="project" value="UniProtKB-KW"/>
</dbReference>
<dbReference type="InterPro" id="IPR007346">
    <property type="entry name" value="Endonuclease-I"/>
</dbReference>
<feature type="domain" description="Secretion system C-terminal sorting" evidence="10">
    <location>
        <begin position="489"/>
        <end position="563"/>
    </location>
</feature>
<evidence type="ECO:0000313" key="12">
    <source>
        <dbReference type="EMBL" id="APF18373.1"/>
    </source>
</evidence>
<keyword evidence="8" id="KW-0966">Cell projection</keyword>
<organism evidence="13 14">
    <name type="scientific">Caldithrix abyssi DSM 13497</name>
    <dbReference type="NCBI Taxonomy" id="880073"/>
    <lineage>
        <taxon>Bacteria</taxon>
        <taxon>Pseudomonadati</taxon>
        <taxon>Calditrichota</taxon>
        <taxon>Calditrichia</taxon>
        <taxon>Calditrichales</taxon>
        <taxon>Calditrichaceae</taxon>
        <taxon>Caldithrix</taxon>
    </lineage>
</organism>
<dbReference type="InterPro" id="IPR044925">
    <property type="entry name" value="His-Me_finger_sf"/>
</dbReference>
<dbReference type="EMBL" id="CM001402">
    <property type="protein sequence ID" value="EHO42384.1"/>
    <property type="molecule type" value="Genomic_DNA"/>
</dbReference>
<dbReference type="InterPro" id="IPR026444">
    <property type="entry name" value="Secre_tail"/>
</dbReference>
<accession>H1XQW1</accession>
<feature type="domain" description="HYDIN/VesB/CFA65-like Ig-like" evidence="11">
    <location>
        <begin position="371"/>
        <end position="460"/>
    </location>
</feature>
<comment type="subcellular location">
    <subcellularLocation>
        <location evidence="1">Cell projection</location>
        <location evidence="1">Cilium</location>
    </subcellularLocation>
    <subcellularLocation>
        <location evidence="2">Cytoplasm</location>
    </subcellularLocation>
</comment>
<dbReference type="PANTHER" id="PTHR33607:SF2">
    <property type="entry name" value="ENDONUCLEASE-1"/>
    <property type="match status" value="1"/>
</dbReference>
<keyword evidence="9" id="KW-0732">Signal</keyword>
<dbReference type="STRING" id="880073.Cabys_1624"/>
<evidence type="ECO:0000256" key="2">
    <source>
        <dbReference type="ARBA" id="ARBA00004496"/>
    </source>
</evidence>
<dbReference type="eggNOG" id="COG1361">
    <property type="taxonomic scope" value="Bacteria"/>
</dbReference>
<evidence type="ECO:0000313" key="15">
    <source>
        <dbReference type="Proteomes" id="UP000183868"/>
    </source>
</evidence>
<keyword evidence="13" id="KW-0255">Endonuclease</keyword>
<dbReference type="EMBL" id="CP018099">
    <property type="protein sequence ID" value="APF18373.1"/>
    <property type="molecule type" value="Genomic_DNA"/>
</dbReference>
<evidence type="ECO:0000256" key="5">
    <source>
        <dbReference type="ARBA" id="ARBA00022722"/>
    </source>
</evidence>
<dbReference type="RefSeq" id="WP_006929694.1">
    <property type="nucleotide sequence ID" value="NZ_CM001402.1"/>
</dbReference>
<keyword evidence="14" id="KW-1185">Reference proteome</keyword>
<proteinExistence type="inferred from homology"/>
<comment type="similarity">
    <text evidence="3">Belongs to the EndA/NucM nuclease family.</text>
</comment>
<keyword evidence="6" id="KW-0378">Hydrolase</keyword>
<keyword evidence="7" id="KW-0969">Cilium</keyword>
<dbReference type="GO" id="GO:0005737">
    <property type="term" value="C:cytoplasm"/>
    <property type="evidence" value="ECO:0007669"/>
    <property type="project" value="UniProtKB-SubCell"/>
</dbReference>
<dbReference type="HOGENOM" id="CLU_480363_0_0_0"/>
<dbReference type="eggNOG" id="COG2356">
    <property type="taxonomic scope" value="Bacteria"/>
</dbReference>
<reference evidence="13 14" key="1">
    <citation type="submission" date="2011-09" db="EMBL/GenBank/DDBJ databases">
        <title>The permanent draft genome of Caldithrix abyssi DSM 13497.</title>
        <authorList>
            <consortium name="US DOE Joint Genome Institute (JGI-PGF)"/>
            <person name="Lucas S."/>
            <person name="Han J."/>
            <person name="Lapidus A."/>
            <person name="Bruce D."/>
            <person name="Goodwin L."/>
            <person name="Pitluck S."/>
            <person name="Peters L."/>
            <person name="Kyrpides N."/>
            <person name="Mavromatis K."/>
            <person name="Ivanova N."/>
            <person name="Mikhailova N."/>
            <person name="Chertkov O."/>
            <person name="Detter J.C."/>
            <person name="Tapia R."/>
            <person name="Han C."/>
            <person name="Land M."/>
            <person name="Hauser L."/>
            <person name="Markowitz V."/>
            <person name="Cheng J.-F."/>
            <person name="Hugenholtz P."/>
            <person name="Woyke T."/>
            <person name="Wu D."/>
            <person name="Spring S."/>
            <person name="Brambilla E."/>
            <person name="Klenk H.-P."/>
            <person name="Eisen J.A."/>
        </authorList>
    </citation>
    <scope>NUCLEOTIDE SEQUENCE [LARGE SCALE GENOMIC DNA]</scope>
    <source>
        <strain evidence="13 14">DSM 13497</strain>
    </source>
</reference>
<dbReference type="Proteomes" id="UP000183868">
    <property type="component" value="Chromosome"/>
</dbReference>
<feature type="chain" id="PRO_5010497834" evidence="9">
    <location>
        <begin position="21"/>
        <end position="567"/>
    </location>
</feature>
<dbReference type="Pfam" id="PF04231">
    <property type="entry name" value="Endonuclease_1"/>
    <property type="match status" value="1"/>
</dbReference>
<dbReference type="KEGG" id="caby:Cabys_1624"/>
<dbReference type="Gene3D" id="2.60.40.10">
    <property type="entry name" value="Immunoglobulins"/>
    <property type="match status" value="2"/>
</dbReference>
<evidence type="ECO:0000256" key="4">
    <source>
        <dbReference type="ARBA" id="ARBA00022490"/>
    </source>
</evidence>